<dbReference type="Proteomes" id="UP000246004">
    <property type="component" value="Unassembled WGS sequence"/>
</dbReference>
<evidence type="ECO:0000256" key="5">
    <source>
        <dbReference type="ARBA" id="ARBA00071398"/>
    </source>
</evidence>
<dbReference type="GO" id="GO:0047553">
    <property type="term" value="F:2-oxoglutarate synthase activity"/>
    <property type="evidence" value="ECO:0007669"/>
    <property type="project" value="UniProtKB-EC"/>
</dbReference>
<dbReference type="SUPFAM" id="SSF52518">
    <property type="entry name" value="Thiamin diphosphate-binding fold (THDP-binding)"/>
    <property type="match status" value="1"/>
</dbReference>
<accession>A0A2A2HCK9</accession>
<gene>
    <name evidence="11" type="primary">korA</name>
    <name evidence="10" type="ORF">ASJ82_05390</name>
    <name evidence="11" type="ORF">MSCUN_00120</name>
</gene>
<dbReference type="Gene3D" id="3.40.50.920">
    <property type="match status" value="1"/>
</dbReference>
<dbReference type="SUPFAM" id="SSF52922">
    <property type="entry name" value="TK C-terminal domain-like"/>
    <property type="match status" value="1"/>
</dbReference>
<evidence type="ECO:0000313" key="11">
    <source>
        <dbReference type="EMBL" id="PWL09044.1"/>
    </source>
</evidence>
<dbReference type="EC" id="1.2.7.3" evidence="4"/>
<comment type="catalytic activity">
    <reaction evidence="2">
        <text>2 oxidized [2Fe-2S]-[ferredoxin] + 2-oxoglutarate + CoA = succinyl-CoA + 2 reduced [2Fe-2S]-[ferredoxin] + CO2 + H(+)</text>
        <dbReference type="Rhea" id="RHEA:17297"/>
        <dbReference type="Rhea" id="RHEA-COMP:10000"/>
        <dbReference type="Rhea" id="RHEA-COMP:10001"/>
        <dbReference type="ChEBI" id="CHEBI:15378"/>
        <dbReference type="ChEBI" id="CHEBI:16526"/>
        <dbReference type="ChEBI" id="CHEBI:16810"/>
        <dbReference type="ChEBI" id="CHEBI:33737"/>
        <dbReference type="ChEBI" id="CHEBI:33738"/>
        <dbReference type="ChEBI" id="CHEBI:57287"/>
        <dbReference type="ChEBI" id="CHEBI:57292"/>
        <dbReference type="EC" id="1.2.7.3"/>
    </reaction>
</comment>
<keyword evidence="12" id="KW-1185">Reference proteome</keyword>
<dbReference type="PANTHER" id="PTHR32154">
    <property type="entry name" value="PYRUVATE-FLAVODOXIN OXIDOREDUCTASE-RELATED"/>
    <property type="match status" value="1"/>
</dbReference>
<reference evidence="10 12" key="2">
    <citation type="journal article" date="2017" name="BMC Genomics">
        <title>Genomic analysis of methanogenic archaea reveals a shift towards energy conservation.</title>
        <authorList>
            <person name="Gilmore S.P."/>
            <person name="Henske J.K."/>
            <person name="Sexton J.A."/>
            <person name="Solomon K.V."/>
            <person name="Seppala S."/>
            <person name="Yoo J.I."/>
            <person name="Huyett L.M."/>
            <person name="Pressman A."/>
            <person name="Cogan J.Z."/>
            <person name="Kivenson V."/>
            <person name="Peng X."/>
            <person name="Tan Y."/>
            <person name="Valentine D.L."/>
            <person name="O'Malley M.A."/>
        </authorList>
    </citation>
    <scope>NUCLEOTIDE SEQUENCE [LARGE SCALE GENOMIC DNA]</scope>
    <source>
        <strain evidence="10 12">1R-7</strain>
    </source>
</reference>
<dbReference type="InterPro" id="IPR029061">
    <property type="entry name" value="THDP-binding"/>
</dbReference>
<dbReference type="Pfam" id="PF01855">
    <property type="entry name" value="POR_N"/>
    <property type="match status" value="1"/>
</dbReference>
<dbReference type="EMBL" id="LWMS01000001">
    <property type="protein sequence ID" value="PWL09044.1"/>
    <property type="molecule type" value="Genomic_DNA"/>
</dbReference>
<dbReference type="CDD" id="cd07034">
    <property type="entry name" value="TPP_PYR_PFOR_IOR-alpha_like"/>
    <property type="match status" value="1"/>
</dbReference>
<evidence type="ECO:0000313" key="12">
    <source>
        <dbReference type="Proteomes" id="UP000217528"/>
    </source>
</evidence>
<dbReference type="GO" id="GO:0006979">
    <property type="term" value="P:response to oxidative stress"/>
    <property type="evidence" value="ECO:0007669"/>
    <property type="project" value="TreeGrafter"/>
</dbReference>
<evidence type="ECO:0000256" key="6">
    <source>
        <dbReference type="ARBA" id="ARBA00076968"/>
    </source>
</evidence>
<dbReference type="PANTHER" id="PTHR32154:SF14">
    <property type="entry name" value="2-OXOGLUTARATE SYNTHASE SUBUNIT KORA"/>
    <property type="match status" value="1"/>
</dbReference>
<dbReference type="RefSeq" id="WP_180738350.1">
    <property type="nucleotide sequence ID" value="NZ_CAUHCB010000009.1"/>
</dbReference>
<dbReference type="Gene3D" id="3.40.50.970">
    <property type="match status" value="1"/>
</dbReference>
<keyword evidence="1 10" id="KW-0560">Oxidoreductase</keyword>
<dbReference type="InterPro" id="IPR009014">
    <property type="entry name" value="Transketo_C/PFOR_II"/>
</dbReference>
<evidence type="ECO:0000256" key="1">
    <source>
        <dbReference type="ARBA" id="ARBA00023002"/>
    </source>
</evidence>
<evidence type="ECO:0000256" key="4">
    <source>
        <dbReference type="ARBA" id="ARBA00066947"/>
    </source>
</evidence>
<evidence type="ECO:0000256" key="2">
    <source>
        <dbReference type="ARBA" id="ARBA00052359"/>
    </source>
</evidence>
<evidence type="ECO:0000256" key="7">
    <source>
        <dbReference type="ARBA" id="ARBA00079587"/>
    </source>
</evidence>
<evidence type="ECO:0000313" key="13">
    <source>
        <dbReference type="Proteomes" id="UP000246004"/>
    </source>
</evidence>
<dbReference type="AlphaFoldDB" id="A0A2A2HCK9"/>
<dbReference type="OrthoDB" id="31112at2157"/>
<evidence type="ECO:0000313" key="10">
    <source>
        <dbReference type="EMBL" id="PAV07117.1"/>
    </source>
</evidence>
<comment type="caution">
    <text evidence="10">The sequence shown here is derived from an EMBL/GenBank/DDBJ whole genome shotgun (WGS) entry which is preliminary data.</text>
</comment>
<feature type="domain" description="Pyruvate:ferredoxin oxidoreductase core" evidence="9">
    <location>
        <begin position="273"/>
        <end position="367"/>
    </location>
</feature>
<dbReference type="GO" id="GO:0006082">
    <property type="term" value="P:organic acid metabolic process"/>
    <property type="evidence" value="ECO:0007669"/>
    <property type="project" value="UniProtKB-ARBA"/>
</dbReference>
<evidence type="ECO:0000259" key="8">
    <source>
        <dbReference type="Pfam" id="PF01855"/>
    </source>
</evidence>
<evidence type="ECO:0000256" key="3">
    <source>
        <dbReference type="ARBA" id="ARBA00064882"/>
    </source>
</evidence>
<dbReference type="InterPro" id="IPR050722">
    <property type="entry name" value="Pyruvate:ferred/Flavod_OxRd"/>
</dbReference>
<dbReference type="GO" id="GO:0044272">
    <property type="term" value="P:sulfur compound biosynthetic process"/>
    <property type="evidence" value="ECO:0007669"/>
    <property type="project" value="UniProtKB-ARBA"/>
</dbReference>
<comment type="subunit">
    <text evidence="3">Heterotetramer of the KorA, KorB, KorC and KorD subunits.</text>
</comment>
<dbReference type="FunFam" id="3.40.50.970:FF:000022">
    <property type="entry name" value="2-oxoglutarate ferredoxin oxidoreductase alpha subunit"/>
    <property type="match status" value="1"/>
</dbReference>
<dbReference type="EMBL" id="LMVN01000021">
    <property type="protein sequence ID" value="PAV07117.1"/>
    <property type="molecule type" value="Genomic_DNA"/>
</dbReference>
<dbReference type="PROSITE" id="PS51257">
    <property type="entry name" value="PROKAR_LIPOPROTEIN"/>
    <property type="match status" value="1"/>
</dbReference>
<organism evidence="10 12">
    <name type="scientific">Methanosphaera cuniculi</name>
    <dbReference type="NCBI Taxonomy" id="1077256"/>
    <lineage>
        <taxon>Archaea</taxon>
        <taxon>Methanobacteriati</taxon>
        <taxon>Methanobacteriota</taxon>
        <taxon>Methanomada group</taxon>
        <taxon>Methanobacteria</taxon>
        <taxon>Methanobacteriales</taxon>
        <taxon>Methanobacteriaceae</taxon>
        <taxon>Methanosphaera</taxon>
    </lineage>
</organism>
<protein>
    <recommendedName>
        <fullName evidence="5">2-oxoglutarate synthase subunit KorA</fullName>
        <ecNumber evidence="4">1.2.7.3</ecNumber>
    </recommendedName>
    <alternativeName>
        <fullName evidence="7">2-ketoglutarate oxidoreductase alpha chain</fullName>
    </alternativeName>
    <alternativeName>
        <fullName evidence="6">2-oxoglutarate-ferredoxin oxidoreductase subunit alpha</fullName>
    </alternativeName>
</protein>
<dbReference type="Proteomes" id="UP000217528">
    <property type="component" value="Unassembled WGS sequence"/>
</dbReference>
<sequence length="375" mass="41022">MPEEKFIQGNEACALGALAAGCRFFAGYPITPSTEIAEIMSIELPKVGGHFVQMEDEISAAGAIVGAAWGGQKVVTATSGPGFSLMQENIGYAAMTETPIVIIDMQRGGPSTGQPTHTSQGDMMQARWGSHGDYETITLTPSSVQECFDFTIKAFNLAEIYRCPVFIMADEIVGHMREKIIIPDEIEIVPRQMPQKTEGTYLPYDAPENGTTPMPSFMQGYDIHVTGLTHDIRGYPSTDDPLVHTELVTRICDKVLENRNEIADIEYDFLDDAEIVIIAYGIPARSAITAAKQAREKGLKVGYIKLNVVWPFPIETIEKLVGNAKKIIVPELNLGEVVLEVDRVLGKNAKVELLPKIGGGLHTPSEILEKIMEDE</sequence>
<evidence type="ECO:0000259" key="9">
    <source>
        <dbReference type="Pfam" id="PF17147"/>
    </source>
</evidence>
<feature type="domain" description="Pyruvate flavodoxin/ferredoxin oxidoreductase pyrimidine binding" evidence="8">
    <location>
        <begin position="16"/>
        <end position="248"/>
    </location>
</feature>
<name>A0A2A2HCK9_9EURY</name>
<dbReference type="NCBIfam" id="NF006412">
    <property type="entry name" value="PRK08659.1"/>
    <property type="match status" value="1"/>
</dbReference>
<dbReference type="InterPro" id="IPR002880">
    <property type="entry name" value="Pyrv_Fd/Flavodoxin_OxRdtase_N"/>
</dbReference>
<proteinExistence type="predicted"/>
<dbReference type="InterPro" id="IPR033412">
    <property type="entry name" value="PFOR_II"/>
</dbReference>
<dbReference type="Pfam" id="PF17147">
    <property type="entry name" value="PFOR_II"/>
    <property type="match status" value="1"/>
</dbReference>
<reference evidence="11 13" key="1">
    <citation type="submission" date="2016-04" db="EMBL/GenBank/DDBJ databases">
        <title>Genome sequence of Methanosphaera cuniculi DSM 4103.</title>
        <authorList>
            <person name="Poehlein A."/>
            <person name="Seedorf H."/>
            <person name="Daniel R."/>
        </authorList>
    </citation>
    <scope>NUCLEOTIDE SEQUENCE [LARGE SCALE GENOMIC DNA]</scope>
    <source>
        <strain evidence="11 13">DSM 4103</strain>
    </source>
</reference>